<sequence>MKHIVLFMMLMAGVTPLSYGQCCGFGMSYNNVVVWPAPDLRLPVAEEKAAHKTVAPAVSRAKPAVEANAQQLSLHFPPDKRAEMARIYVQSMDIYLKIEKKMGWTPRDLAGGLAAFVVGNYMVLKNTEVSDEAFAAVARQFRAQAGLRELGKKQDQEKLRDVFEQSAMLGTFMALAHKSHQQQPQPPDVYENMRNSAQESLKLVLRTDPATLRIDASGIRP</sequence>
<feature type="signal peptide" evidence="1">
    <location>
        <begin position="1"/>
        <end position="20"/>
    </location>
</feature>
<gene>
    <name evidence="2" type="ORF">FHS03_003795</name>
</gene>
<evidence type="ECO:0000256" key="1">
    <source>
        <dbReference type="SAM" id="SignalP"/>
    </source>
</evidence>
<comment type="caution">
    <text evidence="2">The sequence shown here is derived from an EMBL/GenBank/DDBJ whole genome shotgun (WGS) entry which is preliminary data.</text>
</comment>
<dbReference type="Proteomes" id="UP000541535">
    <property type="component" value="Unassembled WGS sequence"/>
</dbReference>
<dbReference type="InterPro" id="IPR046505">
    <property type="entry name" value="DUF6683"/>
</dbReference>
<accession>A0A7W5FV89</accession>
<dbReference type="AlphaFoldDB" id="A0A7W5FV89"/>
<protein>
    <submittedName>
        <fullName evidence="2">Uncharacterized protein</fullName>
    </submittedName>
</protein>
<feature type="chain" id="PRO_5030560240" evidence="1">
    <location>
        <begin position="21"/>
        <end position="221"/>
    </location>
</feature>
<keyword evidence="1" id="KW-0732">Signal</keyword>
<organism evidence="2 3">
    <name type="scientific">Pseudoduganella violacea</name>
    <dbReference type="NCBI Taxonomy" id="1715466"/>
    <lineage>
        <taxon>Bacteria</taxon>
        <taxon>Pseudomonadati</taxon>
        <taxon>Pseudomonadota</taxon>
        <taxon>Betaproteobacteria</taxon>
        <taxon>Burkholderiales</taxon>
        <taxon>Oxalobacteraceae</taxon>
        <taxon>Telluria group</taxon>
        <taxon>Pseudoduganella</taxon>
    </lineage>
</organism>
<dbReference type="EMBL" id="JACHXD010000011">
    <property type="protein sequence ID" value="MBB3120725.1"/>
    <property type="molecule type" value="Genomic_DNA"/>
</dbReference>
<dbReference type="Pfam" id="PF20388">
    <property type="entry name" value="DUF6683"/>
    <property type="match status" value="1"/>
</dbReference>
<proteinExistence type="predicted"/>
<evidence type="ECO:0000313" key="2">
    <source>
        <dbReference type="EMBL" id="MBB3120725.1"/>
    </source>
</evidence>
<keyword evidence="3" id="KW-1185">Reference proteome</keyword>
<evidence type="ECO:0000313" key="3">
    <source>
        <dbReference type="Proteomes" id="UP000541535"/>
    </source>
</evidence>
<reference evidence="2 3" key="1">
    <citation type="submission" date="2020-08" db="EMBL/GenBank/DDBJ databases">
        <title>Genomic Encyclopedia of Type Strains, Phase III (KMG-III): the genomes of soil and plant-associated and newly described type strains.</title>
        <authorList>
            <person name="Whitman W."/>
        </authorList>
    </citation>
    <scope>NUCLEOTIDE SEQUENCE [LARGE SCALE GENOMIC DNA]</scope>
    <source>
        <strain evidence="2 3">CECT 8897</strain>
    </source>
</reference>
<name>A0A7W5FV89_9BURK</name>
<dbReference type="RefSeq" id="WP_183442492.1">
    <property type="nucleotide sequence ID" value="NZ_JACHXD010000011.1"/>
</dbReference>